<evidence type="ECO:0000256" key="5">
    <source>
        <dbReference type="ARBA" id="ARBA00022679"/>
    </source>
</evidence>
<protein>
    <recommendedName>
        <fullName evidence="3 13">Telomerase reverse transcriptase</fullName>
        <ecNumber evidence="2 13">2.7.7.49</ecNumber>
    </recommendedName>
    <alternativeName>
        <fullName evidence="13">Telomerase catalytic subunit</fullName>
    </alternativeName>
</protein>
<evidence type="ECO:0000256" key="10">
    <source>
        <dbReference type="ARBA" id="ARBA00022918"/>
    </source>
</evidence>
<evidence type="ECO:0000256" key="14">
    <source>
        <dbReference type="SAM" id="MobiDB-lite"/>
    </source>
</evidence>
<keyword evidence="8 13" id="KW-0460">Magnesium</keyword>
<comment type="catalytic activity">
    <reaction evidence="12 13">
        <text>DNA(n) + a 2'-deoxyribonucleoside 5'-triphosphate = DNA(n+1) + diphosphate</text>
        <dbReference type="Rhea" id="RHEA:22508"/>
        <dbReference type="Rhea" id="RHEA-COMP:17339"/>
        <dbReference type="Rhea" id="RHEA-COMP:17340"/>
        <dbReference type="ChEBI" id="CHEBI:33019"/>
        <dbReference type="ChEBI" id="CHEBI:61560"/>
        <dbReference type="ChEBI" id="CHEBI:173112"/>
        <dbReference type="EC" id="2.7.7.49"/>
    </reaction>
</comment>
<evidence type="ECO:0000256" key="1">
    <source>
        <dbReference type="ARBA" id="ARBA00008001"/>
    </source>
</evidence>
<evidence type="ECO:0000256" key="8">
    <source>
        <dbReference type="ARBA" id="ARBA00022842"/>
    </source>
</evidence>
<evidence type="ECO:0000256" key="4">
    <source>
        <dbReference type="ARBA" id="ARBA00022454"/>
    </source>
</evidence>
<feature type="domain" description="Reverse transcriptase" evidence="15">
    <location>
        <begin position="590"/>
        <end position="925"/>
    </location>
</feature>
<feature type="compositionally biased region" description="Basic residues" evidence="14">
    <location>
        <begin position="1"/>
        <end position="21"/>
    </location>
</feature>
<dbReference type="GO" id="GO:0046872">
    <property type="term" value="F:metal ion binding"/>
    <property type="evidence" value="ECO:0007669"/>
    <property type="project" value="UniProtKB-KW"/>
</dbReference>
<dbReference type="GO" id="GO:0000781">
    <property type="term" value="C:chromosome, telomeric region"/>
    <property type="evidence" value="ECO:0007669"/>
    <property type="project" value="UniProtKB-SubCell"/>
</dbReference>
<keyword evidence="9 13" id="KW-0779">Telomere</keyword>
<evidence type="ECO:0000256" key="7">
    <source>
        <dbReference type="ARBA" id="ARBA00022723"/>
    </source>
</evidence>
<dbReference type="EC" id="2.7.7.49" evidence="2 13"/>
<dbReference type="GO" id="GO:0042162">
    <property type="term" value="F:telomeric DNA binding"/>
    <property type="evidence" value="ECO:0007669"/>
    <property type="project" value="TreeGrafter"/>
</dbReference>
<dbReference type="GO" id="GO:0070034">
    <property type="term" value="F:telomerase RNA binding"/>
    <property type="evidence" value="ECO:0007669"/>
    <property type="project" value="TreeGrafter"/>
</dbReference>
<dbReference type="PANTHER" id="PTHR12066:SF0">
    <property type="entry name" value="TELOMERASE REVERSE TRANSCRIPTASE"/>
    <property type="match status" value="1"/>
</dbReference>
<dbReference type="CDD" id="cd01648">
    <property type="entry name" value="TERT"/>
    <property type="match status" value="1"/>
</dbReference>
<gene>
    <name evidence="16" type="primary">EST2_2</name>
    <name evidence="16" type="ORF">LTR09_010190</name>
</gene>
<keyword evidence="4 13" id="KW-0158">Chromosome</keyword>
<dbReference type="PROSITE" id="PS50878">
    <property type="entry name" value="RT_POL"/>
    <property type="match status" value="1"/>
</dbReference>
<keyword evidence="5 13" id="KW-0808">Transferase</keyword>
<feature type="region of interest" description="Disordered" evidence="14">
    <location>
        <begin position="247"/>
        <end position="271"/>
    </location>
</feature>
<comment type="caution">
    <text evidence="16">The sequence shown here is derived from an EMBL/GenBank/DDBJ whole genome shotgun (WGS) entry which is preliminary data.</text>
</comment>
<dbReference type="PANTHER" id="PTHR12066">
    <property type="entry name" value="TELOMERASE REVERSE TRANSCRIPTASE"/>
    <property type="match status" value="1"/>
</dbReference>
<dbReference type="Pfam" id="PF00078">
    <property type="entry name" value="RVT_1"/>
    <property type="match status" value="1"/>
</dbReference>
<keyword evidence="6 13" id="KW-0548">Nucleotidyltransferase</keyword>
<accession>A0AAJ0G8N1</accession>
<evidence type="ECO:0000256" key="2">
    <source>
        <dbReference type="ARBA" id="ARBA00012493"/>
    </source>
</evidence>
<dbReference type="InterPro" id="IPR003545">
    <property type="entry name" value="Telomerase_RT"/>
</dbReference>
<dbReference type="PRINTS" id="PR01365">
    <property type="entry name" value="TELOMERASERT"/>
</dbReference>
<evidence type="ECO:0000256" key="6">
    <source>
        <dbReference type="ARBA" id="ARBA00022695"/>
    </source>
</evidence>
<comment type="function">
    <text evidence="13">Telomerase is a ribonucleoprotein enzyme essential for the replication of chromosome termini in most eukaryotes. It elongates telomeres. It is a reverse transcriptase that adds simple sequence repeats to chromosome ends by copying a template sequence within the RNA component of the enzyme.</text>
</comment>
<comment type="similarity">
    <text evidence="1 13">Belongs to the reverse transcriptase family. Telomerase subfamily.</text>
</comment>
<feature type="region of interest" description="Disordered" evidence="14">
    <location>
        <begin position="1"/>
        <end position="25"/>
    </location>
</feature>
<dbReference type="Gene3D" id="1.10.132.70">
    <property type="match status" value="1"/>
</dbReference>
<dbReference type="EMBL" id="JAWDJX010000048">
    <property type="protein sequence ID" value="KAK3048526.1"/>
    <property type="molecule type" value="Genomic_DNA"/>
</dbReference>
<dbReference type="Gene3D" id="3.30.70.2630">
    <property type="match status" value="1"/>
</dbReference>
<dbReference type="AlphaFoldDB" id="A0AAJ0G8N1"/>
<dbReference type="InterPro" id="IPR021891">
    <property type="entry name" value="Telomerase_RBD"/>
</dbReference>
<dbReference type="Proteomes" id="UP001271007">
    <property type="component" value="Unassembled WGS sequence"/>
</dbReference>
<evidence type="ECO:0000313" key="17">
    <source>
        <dbReference type="Proteomes" id="UP001271007"/>
    </source>
</evidence>
<evidence type="ECO:0000256" key="13">
    <source>
        <dbReference type="RuleBase" id="RU365061"/>
    </source>
</evidence>
<comment type="subcellular location">
    <subcellularLocation>
        <location evidence="13">Nucleus</location>
    </subcellularLocation>
    <subcellularLocation>
        <location evidence="13">Chromosome</location>
        <location evidence="13">Telomere</location>
    </subcellularLocation>
</comment>
<evidence type="ECO:0000256" key="12">
    <source>
        <dbReference type="ARBA" id="ARBA00048173"/>
    </source>
</evidence>
<organism evidence="16 17">
    <name type="scientific">Extremus antarcticus</name>
    <dbReference type="NCBI Taxonomy" id="702011"/>
    <lineage>
        <taxon>Eukaryota</taxon>
        <taxon>Fungi</taxon>
        <taxon>Dikarya</taxon>
        <taxon>Ascomycota</taxon>
        <taxon>Pezizomycotina</taxon>
        <taxon>Dothideomycetes</taxon>
        <taxon>Dothideomycetidae</taxon>
        <taxon>Mycosphaerellales</taxon>
        <taxon>Extremaceae</taxon>
        <taxon>Extremus</taxon>
    </lineage>
</organism>
<dbReference type="SUPFAM" id="SSF56672">
    <property type="entry name" value="DNA/RNA polymerases"/>
    <property type="match status" value="1"/>
</dbReference>
<evidence type="ECO:0000256" key="9">
    <source>
        <dbReference type="ARBA" id="ARBA00022895"/>
    </source>
</evidence>
<dbReference type="SMART" id="SM00975">
    <property type="entry name" value="Telomerase_RBD"/>
    <property type="match status" value="1"/>
</dbReference>
<dbReference type="InterPro" id="IPR043502">
    <property type="entry name" value="DNA/RNA_pol_sf"/>
</dbReference>
<evidence type="ECO:0000256" key="3">
    <source>
        <dbReference type="ARBA" id="ARBA00016182"/>
    </source>
</evidence>
<proteinExistence type="inferred from homology"/>
<evidence type="ECO:0000313" key="16">
    <source>
        <dbReference type="EMBL" id="KAK3048526.1"/>
    </source>
</evidence>
<keyword evidence="10 13" id="KW-0695">RNA-directed DNA polymerase</keyword>
<name>A0AAJ0G8N1_9PEZI</name>
<sequence>MKRKRKTERVHRDNKRQKSSHGCKEPPAWALLRQYYPEVLTLRRHLASKLTSTSKNRRKRLLQYGLDNGSGSEFDADLSRLLDGIAVGTFDHAHQNDGNADLDKDISVFTQQVSESLASIGPTQGALKQNEIVDFVLWQLFRTHGGSHTPPHMLCRGYQRYATNSVNEPDISAVPGVPGLFCNTDNPYVATLKKHPWCALPPLLGQGGERILADLFMHCGLFLQVVASSNLNQLSGVPLSDLKPLSASKTETQDDGDAAASHPDGDRPQLRQPVRQLSDIRFFRHRMLYARPTISSKGRIRLGLPRVHAFNQQEENDSDTRAKHVLKYLFPRQFGLHNVFTSHIDLKDTSQPFMDYTLRDKEIARLTYDWKQRRKPADCAETHEPPLPKRLRGRIMQLAVRILKRHSTCAYNALLEYHCPSPLKEDIDSASSIKHASTPSQVSAFCRAVVSKVFPGELWGLGETRVHNRRAISCRIDRFIRQRRYESLTLHDVLQDIKIQDIDWTAPIAGDTGRKMSASDFAKRKELMAELLYYIFDSFLIPLIRGHFHVTESGAHRNQLFYFRHDVWKALSDPALASLKDTMLEESNTTEVNNAMPKRALGVSTVRLLPKEHGMRPIINLRRRMPRTKNGQLVLGRSINSILTPAFSILNHEKGTNIDLLASAMFSVEEIYPRLQSFRHILDKQGLSGKPLFFAKVDVKACFDTIPQQRLMVLANKILGHEEYRIAKYARGKLIGSHSQETPGFGTKSSWRYLTKATAGKDDFDFAAEARDDTVEGRTRSIYVDGVVQKTESRQAVLDLLEEHIQSNLIKLGNKIYRQKEGIPQGSIVSSLLCSYFYSEMERELLGFVKNDSSILIRLIDDFLVISTKQDVAERFLRVMHAGIPEFGIEIKAEKSRVNFDVEIDDRAVPRLPGEYEFPYCGNAINTVTLDLSKDKERRKKSSSSHKPTG</sequence>
<evidence type="ECO:0000256" key="11">
    <source>
        <dbReference type="ARBA" id="ARBA00023242"/>
    </source>
</evidence>
<reference evidence="16" key="1">
    <citation type="submission" date="2023-04" db="EMBL/GenBank/DDBJ databases">
        <title>Black Yeasts Isolated from many extreme environments.</title>
        <authorList>
            <person name="Coleine C."/>
            <person name="Stajich J.E."/>
            <person name="Selbmann L."/>
        </authorList>
    </citation>
    <scope>NUCLEOTIDE SEQUENCE</scope>
    <source>
        <strain evidence="16">CCFEE 5312</strain>
    </source>
</reference>
<dbReference type="GO" id="GO:0000333">
    <property type="term" value="C:telomerase catalytic core complex"/>
    <property type="evidence" value="ECO:0007669"/>
    <property type="project" value="TreeGrafter"/>
</dbReference>
<dbReference type="GO" id="GO:0003720">
    <property type="term" value="F:telomerase activity"/>
    <property type="evidence" value="ECO:0007669"/>
    <property type="project" value="InterPro"/>
</dbReference>
<dbReference type="Pfam" id="PF12009">
    <property type="entry name" value="Telomerase_RBD"/>
    <property type="match status" value="1"/>
</dbReference>
<dbReference type="InterPro" id="IPR000477">
    <property type="entry name" value="RT_dom"/>
</dbReference>
<dbReference type="GO" id="GO:0007004">
    <property type="term" value="P:telomere maintenance via telomerase"/>
    <property type="evidence" value="ECO:0007669"/>
    <property type="project" value="TreeGrafter"/>
</dbReference>
<evidence type="ECO:0000259" key="15">
    <source>
        <dbReference type="PROSITE" id="PS50878"/>
    </source>
</evidence>
<keyword evidence="11 13" id="KW-0539">Nucleus</keyword>
<keyword evidence="17" id="KW-1185">Reference proteome</keyword>
<keyword evidence="7 13" id="KW-0479">Metal-binding</keyword>